<dbReference type="PROSITE" id="PS00862">
    <property type="entry name" value="OX2_COVAL_FAD"/>
    <property type="match status" value="1"/>
</dbReference>
<dbReference type="InterPro" id="IPR016166">
    <property type="entry name" value="FAD-bd_PCMH"/>
</dbReference>
<dbReference type="PANTHER" id="PTHR42973:SF39">
    <property type="entry name" value="FAD-BINDING PCMH-TYPE DOMAIN-CONTAINING PROTEIN"/>
    <property type="match status" value="1"/>
</dbReference>
<accession>A0A917TG41</accession>
<dbReference type="AlphaFoldDB" id="A0A917TG41"/>
<comment type="similarity">
    <text evidence="2">Belongs to the oxygen-dependent FAD-linked oxidoreductase family.</text>
</comment>
<evidence type="ECO:0000256" key="1">
    <source>
        <dbReference type="ARBA" id="ARBA00001974"/>
    </source>
</evidence>
<dbReference type="PANTHER" id="PTHR42973">
    <property type="entry name" value="BINDING OXIDOREDUCTASE, PUTATIVE (AFU_ORTHOLOGUE AFUA_1G17690)-RELATED"/>
    <property type="match status" value="1"/>
</dbReference>
<dbReference type="PROSITE" id="PS51387">
    <property type="entry name" value="FAD_PCMH"/>
    <property type="match status" value="1"/>
</dbReference>
<evidence type="ECO:0000256" key="2">
    <source>
        <dbReference type="ARBA" id="ARBA00005466"/>
    </source>
</evidence>
<dbReference type="InterPro" id="IPR006093">
    <property type="entry name" value="Oxy_OxRdtase_FAD_BS"/>
</dbReference>
<dbReference type="Proteomes" id="UP000642070">
    <property type="component" value="Unassembled WGS sequence"/>
</dbReference>
<evidence type="ECO:0000256" key="4">
    <source>
        <dbReference type="ARBA" id="ARBA00022827"/>
    </source>
</evidence>
<comment type="caution">
    <text evidence="7">The sequence shown here is derived from an EMBL/GenBank/DDBJ whole genome shotgun (WGS) entry which is preliminary data.</text>
</comment>
<keyword evidence="4" id="KW-0274">FAD</keyword>
<evidence type="ECO:0000313" key="7">
    <source>
        <dbReference type="EMBL" id="GGM22148.1"/>
    </source>
</evidence>
<dbReference type="InterPro" id="IPR016169">
    <property type="entry name" value="FAD-bd_PCMH_sub2"/>
</dbReference>
<dbReference type="GO" id="GO:0016491">
    <property type="term" value="F:oxidoreductase activity"/>
    <property type="evidence" value="ECO:0007669"/>
    <property type="project" value="UniProtKB-KW"/>
</dbReference>
<dbReference type="SUPFAM" id="SSF56176">
    <property type="entry name" value="FAD-binding/transporter-associated domain-like"/>
    <property type="match status" value="1"/>
</dbReference>
<dbReference type="RefSeq" id="WP_190249856.1">
    <property type="nucleotide sequence ID" value="NZ_BMPI01000009.1"/>
</dbReference>
<evidence type="ECO:0000256" key="3">
    <source>
        <dbReference type="ARBA" id="ARBA00022630"/>
    </source>
</evidence>
<comment type="cofactor">
    <cofactor evidence="1">
        <name>FAD</name>
        <dbReference type="ChEBI" id="CHEBI:57692"/>
    </cofactor>
</comment>
<dbReference type="Pfam" id="PF08031">
    <property type="entry name" value="BBE"/>
    <property type="match status" value="1"/>
</dbReference>
<keyword evidence="8" id="KW-1185">Reference proteome</keyword>
<feature type="domain" description="FAD-binding PCMH-type" evidence="6">
    <location>
        <begin position="34"/>
        <end position="216"/>
    </location>
</feature>
<dbReference type="InterPro" id="IPR036318">
    <property type="entry name" value="FAD-bd_PCMH-like_sf"/>
</dbReference>
<evidence type="ECO:0000259" key="6">
    <source>
        <dbReference type="PROSITE" id="PS51387"/>
    </source>
</evidence>
<proteinExistence type="inferred from homology"/>
<dbReference type="Pfam" id="PF01565">
    <property type="entry name" value="FAD_binding_4"/>
    <property type="match status" value="1"/>
</dbReference>
<dbReference type="Gene3D" id="3.30.43.10">
    <property type="entry name" value="Uridine Diphospho-n-acetylenolpyruvylglucosamine Reductase, domain 2"/>
    <property type="match status" value="1"/>
</dbReference>
<dbReference type="Gene3D" id="3.40.462.20">
    <property type="match status" value="1"/>
</dbReference>
<dbReference type="InterPro" id="IPR006094">
    <property type="entry name" value="Oxid_FAD_bind_N"/>
</dbReference>
<dbReference type="InterPro" id="IPR016167">
    <property type="entry name" value="FAD-bd_PCMH_sub1"/>
</dbReference>
<dbReference type="InterPro" id="IPR012951">
    <property type="entry name" value="BBE"/>
</dbReference>
<reference evidence="7" key="1">
    <citation type="journal article" date="2014" name="Int. J. Syst. Evol. Microbiol.">
        <title>Complete genome sequence of Corynebacterium casei LMG S-19264T (=DSM 44701T), isolated from a smear-ripened cheese.</title>
        <authorList>
            <consortium name="US DOE Joint Genome Institute (JGI-PGF)"/>
            <person name="Walter F."/>
            <person name="Albersmeier A."/>
            <person name="Kalinowski J."/>
            <person name="Ruckert C."/>
        </authorList>
    </citation>
    <scope>NUCLEOTIDE SEQUENCE</scope>
    <source>
        <strain evidence="7">JCM 19831</strain>
    </source>
</reference>
<dbReference type="Gene3D" id="3.30.465.10">
    <property type="match status" value="1"/>
</dbReference>
<sequence>MRLDLSGLASFRGTLTTPYDPGYEGARVLFNTRVRTRPALLARCADADDVAAAIRYAREHGLPLAVRGGGHHASGLSLVEQGVVVDVGGMRSIDFDPAARTVTVGPGAGWRDVDRVTYVEHTFTGPDGLEYGLAGPGGECPTVSNAGYSLGGGYGPLGRTYGLGCDHLLEVSMVDADGRLLRASETEHPDLFWALRGAGGAGFGVVTSLTYRLNPLPKTVVGGIAAWPLDRALDVFRAYRDLYQDREDDRLALCLLLTTEPYPEGEPVVAVYGMYVGPPKEAEEALAPIRALGEPMFTSFGEVSYFDLMQGMGEEIVYGLQSKWLGGYFAPDGFDEPSFAKLVDHFRRSPSGYSMVRFDLLAGGAIARVPADATAFAHRAHLHYVSIIAQWRGDEETDLNVSWVDDFAEDLRPHLTGEVYQNYADRDLTGWETAYYGANYPRLQQVKAAYDPQDVFHTQQSIRLP</sequence>
<evidence type="ECO:0000256" key="5">
    <source>
        <dbReference type="ARBA" id="ARBA00023002"/>
    </source>
</evidence>
<organism evidence="7 8">
    <name type="scientific">Dactylosporangium sucinum</name>
    <dbReference type="NCBI Taxonomy" id="1424081"/>
    <lineage>
        <taxon>Bacteria</taxon>
        <taxon>Bacillati</taxon>
        <taxon>Actinomycetota</taxon>
        <taxon>Actinomycetes</taxon>
        <taxon>Micromonosporales</taxon>
        <taxon>Micromonosporaceae</taxon>
        <taxon>Dactylosporangium</taxon>
    </lineage>
</organism>
<dbReference type="EMBL" id="BMPI01000009">
    <property type="protein sequence ID" value="GGM22148.1"/>
    <property type="molecule type" value="Genomic_DNA"/>
</dbReference>
<protein>
    <submittedName>
        <fullName evidence="7">Oxidoreductase</fullName>
    </submittedName>
</protein>
<reference evidence="7" key="2">
    <citation type="submission" date="2020-09" db="EMBL/GenBank/DDBJ databases">
        <authorList>
            <person name="Sun Q."/>
            <person name="Ohkuma M."/>
        </authorList>
    </citation>
    <scope>NUCLEOTIDE SEQUENCE</scope>
    <source>
        <strain evidence="7">JCM 19831</strain>
    </source>
</reference>
<keyword evidence="3" id="KW-0285">Flavoprotein</keyword>
<evidence type="ECO:0000313" key="8">
    <source>
        <dbReference type="Proteomes" id="UP000642070"/>
    </source>
</evidence>
<dbReference type="InterPro" id="IPR050416">
    <property type="entry name" value="FAD-linked_Oxidoreductase"/>
</dbReference>
<dbReference type="GO" id="GO:0071949">
    <property type="term" value="F:FAD binding"/>
    <property type="evidence" value="ECO:0007669"/>
    <property type="project" value="InterPro"/>
</dbReference>
<gene>
    <name evidence="7" type="ORF">GCM10007977_024130</name>
</gene>
<keyword evidence="5" id="KW-0560">Oxidoreductase</keyword>
<name>A0A917TG41_9ACTN</name>